<dbReference type="Pfam" id="PF22692">
    <property type="entry name" value="LlgE_F_G_D1"/>
    <property type="match status" value="1"/>
</dbReference>
<accession>A0A172WDN2</accession>
<dbReference type="GO" id="GO:0009425">
    <property type="term" value="C:bacterial-type flagellum basal body"/>
    <property type="evidence" value="ECO:0007669"/>
    <property type="project" value="UniProtKB-SubCell"/>
</dbReference>
<proteinExistence type="inferred from homology"/>
<dbReference type="OrthoDB" id="9804559at2"/>
<keyword evidence="10" id="KW-1185">Reference proteome</keyword>
<organism evidence="9 10">
    <name type="scientific">Buchnera aphidicola subsp. Schlechtendalia chinensis</name>
    <dbReference type="NCBI Taxonomy" id="118110"/>
    <lineage>
        <taxon>Bacteria</taxon>
        <taxon>Pseudomonadati</taxon>
        <taxon>Pseudomonadota</taxon>
        <taxon>Gammaproteobacteria</taxon>
        <taxon>Enterobacterales</taxon>
        <taxon>Erwiniaceae</taxon>
        <taxon>Buchnera</taxon>
    </lineage>
</organism>
<dbReference type="PANTHER" id="PTHR30435">
    <property type="entry name" value="FLAGELLAR PROTEIN"/>
    <property type="match status" value="1"/>
</dbReference>
<protein>
    <recommendedName>
        <fullName evidence="5">Flagellar basal-body rod protein FlgF</fullName>
    </recommendedName>
</protein>
<evidence type="ECO:0000259" key="6">
    <source>
        <dbReference type="Pfam" id="PF00460"/>
    </source>
</evidence>
<dbReference type="PATRIC" id="fig|118110.3.peg.315"/>
<feature type="domain" description="Flagellar basal body rod protein N-terminal" evidence="6">
    <location>
        <begin position="18"/>
        <end position="35"/>
    </location>
</feature>
<comment type="similarity">
    <text evidence="2">Belongs to the flagella basal body rod proteins family.</text>
</comment>
<comment type="subcellular location">
    <subcellularLocation>
        <location evidence="1">Bacterial flagellum basal body</location>
    </subcellularLocation>
</comment>
<dbReference type="GO" id="GO:0071978">
    <property type="term" value="P:bacterial-type flagellum-dependent swarming motility"/>
    <property type="evidence" value="ECO:0007669"/>
    <property type="project" value="TreeGrafter"/>
</dbReference>
<sequence length="246" mass="28262">MKPLTQIIMMSSRRLLDNQEILANNISNASTTGFKAKLLSRNVILENRNDKESNYLPEMTYDQTQGLFRNTSRPLDFSIKDKDGWLAVQVNNNEIAYTKNGHLQINKNQQICSQNNVVIGENGPITVPDYSDIKILSDGTISISNNDKNFDQKIDKIRLVRIDSKNLKYSNNGLYFLKDKNQINSELKNNDNINILPETLEDSNVNLPESIVDMISDSRMFDIYMKILMHRDESLQLINKFLNVNN</sequence>
<evidence type="ECO:0000256" key="2">
    <source>
        <dbReference type="ARBA" id="ARBA00009677"/>
    </source>
</evidence>
<evidence type="ECO:0000259" key="7">
    <source>
        <dbReference type="Pfam" id="PF06429"/>
    </source>
</evidence>
<dbReference type="PANTHER" id="PTHR30435:SF18">
    <property type="entry name" value="FLAGELLAR BASAL-BODY ROD PROTEIN FLGF"/>
    <property type="match status" value="1"/>
</dbReference>
<evidence type="ECO:0000256" key="4">
    <source>
        <dbReference type="ARBA" id="ARBA00038560"/>
    </source>
</evidence>
<dbReference type="Pfam" id="PF00460">
    <property type="entry name" value="Flg_bb_rod"/>
    <property type="match status" value="1"/>
</dbReference>
<reference evidence="9 10" key="1">
    <citation type="submission" date="2015-04" db="EMBL/GenBank/DDBJ databases">
        <title>Buchnera aphidicola assembly.</title>
        <authorList>
            <person name="Zhang Y."/>
        </authorList>
    </citation>
    <scope>NUCLEOTIDE SEQUENCE [LARGE SCALE GENOMIC DNA]</scope>
    <source>
        <strain evidence="9 10">SC</strain>
    </source>
</reference>
<dbReference type="AlphaFoldDB" id="A0A172WDN2"/>
<dbReference type="InterPro" id="IPR001444">
    <property type="entry name" value="Flag_bb_rod_N"/>
</dbReference>
<evidence type="ECO:0000313" key="9">
    <source>
        <dbReference type="EMBL" id="ANF17088.1"/>
    </source>
</evidence>
<dbReference type="STRING" id="118110.XW81_01570"/>
<dbReference type="Proteomes" id="UP000077654">
    <property type="component" value="Chromosome"/>
</dbReference>
<dbReference type="InterPro" id="IPR037925">
    <property type="entry name" value="FlgE/F/G-like"/>
</dbReference>
<evidence type="ECO:0000256" key="1">
    <source>
        <dbReference type="ARBA" id="ARBA00004117"/>
    </source>
</evidence>
<dbReference type="InterPro" id="IPR053967">
    <property type="entry name" value="LlgE_F_G-like_D1"/>
</dbReference>
<evidence type="ECO:0000256" key="5">
    <source>
        <dbReference type="ARBA" id="ARBA00040228"/>
    </source>
</evidence>
<gene>
    <name evidence="9" type="ORF">XW81_01570</name>
</gene>
<feature type="domain" description="Flagellar hook protein FlgE/F/G-like D1" evidence="8">
    <location>
        <begin position="83"/>
        <end position="142"/>
    </location>
</feature>
<dbReference type="Pfam" id="PF06429">
    <property type="entry name" value="Flg_bbr_C"/>
    <property type="match status" value="1"/>
</dbReference>
<dbReference type="EMBL" id="CP011299">
    <property type="protein sequence ID" value="ANF17088.1"/>
    <property type="molecule type" value="Genomic_DNA"/>
</dbReference>
<comment type="subunit">
    <text evidence="4">The basal body constitutes a major portion of the flagellar organelle and consists of five rings (E,L,P,S, and M) mounted on a central rod. The rod consists of about 26 subunits of FlgG in the distal portion, and FlgB, FlgC and FlgF are thought to build up the proximal portion of the rod with about 6 subunits each.</text>
</comment>
<dbReference type="InterPro" id="IPR010930">
    <property type="entry name" value="Flg_bb/hook_C_dom"/>
</dbReference>
<evidence type="ECO:0000259" key="8">
    <source>
        <dbReference type="Pfam" id="PF22692"/>
    </source>
</evidence>
<evidence type="ECO:0000256" key="3">
    <source>
        <dbReference type="ARBA" id="ARBA00023143"/>
    </source>
</evidence>
<evidence type="ECO:0000313" key="10">
    <source>
        <dbReference type="Proteomes" id="UP000077654"/>
    </source>
</evidence>
<dbReference type="RefSeq" id="WP_075474209.1">
    <property type="nucleotide sequence ID" value="NZ_CP011299.1"/>
</dbReference>
<dbReference type="SUPFAM" id="SSF117143">
    <property type="entry name" value="Flagellar hook protein flgE"/>
    <property type="match status" value="1"/>
</dbReference>
<name>A0A172WDN2_BUCSC</name>
<keyword evidence="3" id="KW-0975">Bacterial flagellum</keyword>
<feature type="domain" description="Flagellar basal-body/hook protein C-terminal" evidence="7">
    <location>
        <begin position="199"/>
        <end position="239"/>
    </location>
</feature>